<evidence type="ECO:0000313" key="3">
    <source>
        <dbReference type="EMBL" id="CAF4466618.1"/>
    </source>
</evidence>
<sequence>MRRDYSITPSMIGAQAGLIWVYNEPSVVTTFDEAHPLAISGKKCNDSSFCLWYLSPVWTFADPNNTQYALLGEFNKWTAVSRQRFTSLTTNPERTTTIVGLVGGTIEIVEFLVYHSKLVIVRLNCSLSCAEGILQITLSTVTCFS</sequence>
<dbReference type="Proteomes" id="UP000663873">
    <property type="component" value="Unassembled WGS sequence"/>
</dbReference>
<evidence type="ECO:0000313" key="1">
    <source>
        <dbReference type="EMBL" id="CAF3378122.1"/>
    </source>
</evidence>
<evidence type="ECO:0000313" key="6">
    <source>
        <dbReference type="Proteomes" id="UP000663873"/>
    </source>
</evidence>
<name>A0A817YFI2_9BILA</name>
<dbReference type="EMBL" id="CAJOBP010008923">
    <property type="protein sequence ID" value="CAF4543554.1"/>
    <property type="molecule type" value="Genomic_DNA"/>
</dbReference>
<accession>A0A817YFI2</accession>
<evidence type="ECO:0000313" key="5">
    <source>
        <dbReference type="Proteomes" id="UP000663869"/>
    </source>
</evidence>
<reference evidence="1" key="1">
    <citation type="submission" date="2021-02" db="EMBL/GenBank/DDBJ databases">
        <authorList>
            <person name="Nowell W R."/>
        </authorList>
    </citation>
    <scope>NUCLEOTIDE SEQUENCE</scope>
</reference>
<organism evidence="1 5">
    <name type="scientific">Rotaria socialis</name>
    <dbReference type="NCBI Taxonomy" id="392032"/>
    <lineage>
        <taxon>Eukaryota</taxon>
        <taxon>Metazoa</taxon>
        <taxon>Spiralia</taxon>
        <taxon>Gnathifera</taxon>
        <taxon>Rotifera</taxon>
        <taxon>Eurotatoria</taxon>
        <taxon>Bdelloidea</taxon>
        <taxon>Philodinida</taxon>
        <taxon>Philodinidae</taxon>
        <taxon>Rotaria</taxon>
    </lineage>
</organism>
<comment type="caution">
    <text evidence="1">The sequence shown here is derived from an EMBL/GenBank/DDBJ whole genome shotgun (WGS) entry which is preliminary data.</text>
</comment>
<dbReference type="Proteomes" id="UP000663825">
    <property type="component" value="Unassembled WGS sequence"/>
</dbReference>
<dbReference type="OrthoDB" id="10387332at2759"/>
<evidence type="ECO:0000313" key="4">
    <source>
        <dbReference type="EMBL" id="CAF4543554.1"/>
    </source>
</evidence>
<protein>
    <submittedName>
        <fullName evidence="1">Uncharacterized protein</fullName>
    </submittedName>
</protein>
<dbReference type="AlphaFoldDB" id="A0A817YFI2"/>
<dbReference type="EMBL" id="CAJOBQ010001211">
    <property type="protein sequence ID" value="CAF4466618.1"/>
    <property type="molecule type" value="Genomic_DNA"/>
</dbReference>
<dbReference type="EMBL" id="CAJNYU010000630">
    <property type="protein sequence ID" value="CAF3378122.1"/>
    <property type="molecule type" value="Genomic_DNA"/>
</dbReference>
<dbReference type="EMBL" id="CAJNXB010005789">
    <property type="protein sequence ID" value="CAF3446995.1"/>
    <property type="molecule type" value="Genomic_DNA"/>
</dbReference>
<dbReference type="Proteomes" id="UP000663862">
    <property type="component" value="Unassembled WGS sequence"/>
</dbReference>
<proteinExistence type="predicted"/>
<evidence type="ECO:0000313" key="2">
    <source>
        <dbReference type="EMBL" id="CAF3446995.1"/>
    </source>
</evidence>
<dbReference type="Proteomes" id="UP000663869">
    <property type="component" value="Unassembled WGS sequence"/>
</dbReference>
<gene>
    <name evidence="1" type="ORF">FME351_LOCUS6981</name>
    <name evidence="2" type="ORF">TIS948_LOCUS31639</name>
    <name evidence="3" type="ORF">TSG867_LOCUS18280</name>
    <name evidence="4" type="ORF">UJA718_LOCUS28911</name>
</gene>
<keyword evidence="6" id="KW-1185">Reference proteome</keyword>